<dbReference type="RefSeq" id="WP_148908508.1">
    <property type="nucleotide sequence ID" value="NZ_VNHX01000009.1"/>
</dbReference>
<dbReference type="InterPro" id="IPR012373">
    <property type="entry name" value="Ferrdict_sens_TM"/>
</dbReference>
<evidence type="ECO:0000259" key="3">
    <source>
        <dbReference type="Pfam" id="PF16344"/>
    </source>
</evidence>
<sequence>MNFTQLKKLLRNYLANDSTNAQRRVVDLWYESFSTKQNKIPELDDPVQKEMLRKQIWERLPTHTIQHSWLRRNRHIVLRLSVAAVVALVGIWGYVASVNRSVVDESAVGKQGASTYITNTGIRERKLLILPDSSRVWLNANSTLQVDSGYAGTERLVSLEGEAFFDVRPNRSSSFVVKTSHLKIRVLGTAFNVMSYAQTPDIRVVVDHGKVAVMDSLDRTLHQLTEGQSLVYAITRGEAEVRRSSSGASWREGHVVLEQASFQEVSQAVYNMYGIRIRSARQEPKRYSYNLHLHAHRTLEQTMEIICSIHRLKYRRKQDEIVLY</sequence>
<gene>
    <name evidence="4" type="ORF">BC792_10916</name>
</gene>
<evidence type="ECO:0000256" key="1">
    <source>
        <dbReference type="SAM" id="Phobius"/>
    </source>
</evidence>
<dbReference type="Proteomes" id="UP000325105">
    <property type="component" value="Unassembled WGS sequence"/>
</dbReference>
<evidence type="ECO:0000259" key="2">
    <source>
        <dbReference type="Pfam" id="PF04773"/>
    </source>
</evidence>
<dbReference type="InterPro" id="IPR006860">
    <property type="entry name" value="FecR"/>
</dbReference>
<dbReference type="PANTHER" id="PTHR30273:SF2">
    <property type="entry name" value="PROTEIN FECR"/>
    <property type="match status" value="1"/>
</dbReference>
<keyword evidence="5" id="KW-1185">Reference proteome</keyword>
<dbReference type="InterPro" id="IPR032508">
    <property type="entry name" value="FecR_C"/>
</dbReference>
<dbReference type="Pfam" id="PF04773">
    <property type="entry name" value="FecR"/>
    <property type="match status" value="1"/>
</dbReference>
<keyword evidence="1" id="KW-0812">Transmembrane</keyword>
<dbReference type="GO" id="GO:0016989">
    <property type="term" value="F:sigma factor antagonist activity"/>
    <property type="evidence" value="ECO:0007669"/>
    <property type="project" value="TreeGrafter"/>
</dbReference>
<dbReference type="AlphaFoldDB" id="A0A5S5DIM2"/>
<dbReference type="PIRSF" id="PIRSF018266">
    <property type="entry name" value="FecR"/>
    <property type="match status" value="1"/>
</dbReference>
<name>A0A5S5DIM2_9SPHI</name>
<comment type="caution">
    <text evidence="4">The sequence shown here is derived from an EMBL/GenBank/DDBJ whole genome shotgun (WGS) entry which is preliminary data.</text>
</comment>
<feature type="domain" description="Protein FecR C-terminal" evidence="3">
    <location>
        <begin position="256"/>
        <end position="322"/>
    </location>
</feature>
<accession>A0A5S5DIM2</accession>
<dbReference type="Gene3D" id="2.60.120.1440">
    <property type="match status" value="1"/>
</dbReference>
<feature type="domain" description="FecR protein" evidence="2">
    <location>
        <begin position="119"/>
        <end position="211"/>
    </location>
</feature>
<feature type="transmembrane region" description="Helical" evidence="1">
    <location>
        <begin position="76"/>
        <end position="95"/>
    </location>
</feature>
<protein>
    <submittedName>
        <fullName evidence="4">FecR family protein</fullName>
    </submittedName>
</protein>
<evidence type="ECO:0000313" key="5">
    <source>
        <dbReference type="Proteomes" id="UP000325105"/>
    </source>
</evidence>
<keyword evidence="1" id="KW-0472">Membrane</keyword>
<dbReference type="PANTHER" id="PTHR30273">
    <property type="entry name" value="PERIPLASMIC SIGNAL SENSOR AND SIGMA FACTOR ACTIVATOR FECR-RELATED"/>
    <property type="match status" value="1"/>
</dbReference>
<dbReference type="OrthoDB" id="700427at2"/>
<dbReference type="EMBL" id="VNHX01000009">
    <property type="protein sequence ID" value="TYP95820.1"/>
    <property type="molecule type" value="Genomic_DNA"/>
</dbReference>
<dbReference type="Pfam" id="PF16344">
    <property type="entry name" value="FecR_C"/>
    <property type="match status" value="1"/>
</dbReference>
<dbReference type="Gene3D" id="3.55.50.30">
    <property type="match status" value="1"/>
</dbReference>
<evidence type="ECO:0000313" key="4">
    <source>
        <dbReference type="EMBL" id="TYP95820.1"/>
    </source>
</evidence>
<keyword evidence="1" id="KW-1133">Transmembrane helix</keyword>
<organism evidence="4 5">
    <name type="scientific">Sphingobacterium allocomposti</name>
    <dbReference type="NCBI Taxonomy" id="415956"/>
    <lineage>
        <taxon>Bacteria</taxon>
        <taxon>Pseudomonadati</taxon>
        <taxon>Bacteroidota</taxon>
        <taxon>Sphingobacteriia</taxon>
        <taxon>Sphingobacteriales</taxon>
        <taxon>Sphingobacteriaceae</taxon>
        <taxon>Sphingobacterium</taxon>
    </lineage>
</organism>
<proteinExistence type="predicted"/>
<reference evidence="4 5" key="1">
    <citation type="submission" date="2019-07" db="EMBL/GenBank/DDBJ databases">
        <title>Genomic Encyclopedia of Archaeal and Bacterial Type Strains, Phase II (KMG-II): from individual species to whole genera.</title>
        <authorList>
            <person name="Goeker M."/>
        </authorList>
    </citation>
    <scope>NUCLEOTIDE SEQUENCE [LARGE SCALE GENOMIC DNA]</scope>
    <source>
        <strain evidence="4 5">DSM 18850</strain>
    </source>
</reference>